<feature type="transmembrane region" description="Helical" evidence="1">
    <location>
        <begin position="210"/>
        <end position="232"/>
    </location>
</feature>
<feature type="transmembrane region" description="Helical" evidence="1">
    <location>
        <begin position="5"/>
        <end position="21"/>
    </location>
</feature>
<dbReference type="AlphaFoldDB" id="A0A6C0H5I7"/>
<keyword evidence="1" id="KW-0812">Transmembrane</keyword>
<protein>
    <submittedName>
        <fullName evidence="2">Uncharacterized protein</fullName>
    </submittedName>
</protein>
<evidence type="ECO:0000256" key="1">
    <source>
        <dbReference type="SAM" id="Phobius"/>
    </source>
</evidence>
<dbReference type="EMBL" id="MN739880">
    <property type="protein sequence ID" value="QHT75640.1"/>
    <property type="molecule type" value="Genomic_DNA"/>
</dbReference>
<evidence type="ECO:0000313" key="2">
    <source>
        <dbReference type="EMBL" id="QHT75640.1"/>
    </source>
</evidence>
<keyword evidence="1" id="KW-1133">Transmembrane helix</keyword>
<keyword evidence="1" id="KW-0472">Membrane</keyword>
<reference evidence="2" key="1">
    <citation type="journal article" date="2020" name="Nature">
        <title>Giant virus diversity and host interactions through global metagenomics.</title>
        <authorList>
            <person name="Schulz F."/>
            <person name="Roux S."/>
            <person name="Paez-Espino D."/>
            <person name="Jungbluth S."/>
            <person name="Walsh D.A."/>
            <person name="Denef V.J."/>
            <person name="McMahon K.D."/>
            <person name="Konstantinidis K.T."/>
            <person name="Eloe-Fadrosh E.A."/>
            <person name="Kyrpides N.C."/>
            <person name="Woyke T."/>
        </authorList>
    </citation>
    <scope>NUCLEOTIDE SEQUENCE</scope>
    <source>
        <strain evidence="2">GVMAG-M-3300023179-71</strain>
    </source>
</reference>
<organism evidence="2">
    <name type="scientific">viral metagenome</name>
    <dbReference type="NCBI Taxonomy" id="1070528"/>
    <lineage>
        <taxon>unclassified sequences</taxon>
        <taxon>metagenomes</taxon>
        <taxon>organismal metagenomes</taxon>
    </lineage>
</organism>
<name>A0A6C0H5I7_9ZZZZ</name>
<feature type="transmembrane region" description="Helical" evidence="1">
    <location>
        <begin position="71"/>
        <end position="95"/>
    </location>
</feature>
<accession>A0A6C0H5I7</accession>
<feature type="transmembrane region" description="Helical" evidence="1">
    <location>
        <begin position="41"/>
        <end position="59"/>
    </location>
</feature>
<proteinExistence type="predicted"/>
<sequence length="268" mass="30961">MDTTWISMIIILIITYIYYSFIKKKPNPNDSKFFNLTSNIIYFFAILISQIIINSIYLMNKCGMNAGKSFGIGFIITLVPWTLIFGILLIVLMAFPSLKSCFSNVIGYFWVSTRANNLLSKLLMDSKINQEIESSGLSESNKQEYQKVAETLIKIAGNKSIIINEINPFNFEELWNVFTPLIKPNMNTPENKQELFDLVYEKDNWGESMWYIYTSLLVISIVSYQLSVRGCVKDISTMKQEHDEYLKKEQELNQQRELASSTIYTLST</sequence>